<dbReference type="Gene3D" id="3.50.50.100">
    <property type="match status" value="1"/>
</dbReference>
<evidence type="ECO:0000313" key="4">
    <source>
        <dbReference type="Proteomes" id="UP000054988"/>
    </source>
</evidence>
<dbReference type="SUPFAM" id="SSF51905">
    <property type="entry name" value="FAD/NAD(P)-binding domain"/>
    <property type="match status" value="1"/>
</dbReference>
<evidence type="ECO:0000256" key="1">
    <source>
        <dbReference type="SAM" id="MobiDB-lite"/>
    </source>
</evidence>
<protein>
    <recommendedName>
        <fullName evidence="2">FAD/NAD(P)-binding domain-containing protein</fullName>
    </recommendedName>
</protein>
<dbReference type="AlphaFoldDB" id="A0A0W0FGW9"/>
<sequence length="464" mass="50626">MTLKTVAVLGASYGGNRAAQILAAGLPEGWRIVLVDRNTHFNHVYVLPRLAVLPGHEHKAFVPYTRVFWKNTPMRDSPHIRLHAHVLSVHPHHIILSKAFPEHGVLTTKLEFDYLIYALGSHLPSPLNLWGSSPGVVSTIIKNPDYKYNGTKEDGINWLKRNQKVVEDAPSVLVVGGGALGIQFATDIAHVYPTKAVTLLHSRHRLMPKFDNELHLEVLKGLESIDVNVILGERLDLRSVNDEPVKLNETGQRVVRTVKGREVAADLILLCTGQIPNTGLLKEMDESTVNPDDSLAHVLRTMQLGVLSPHSPVSSPMPSASASPVQDPGIPQGNPEEELKAALEKISLAEAEVLNKGPEALVEEGAELVEEIEEEPVEEVETTTPYPHIFAVGDAADAFGAIAAGHTAYWQASFSIKVSLGLQKSAFQANGVVGVKTDGADDLHAPTIWKLWGYDITDEKDMYA</sequence>
<comment type="caution">
    <text evidence="3">The sequence shown here is derived from an EMBL/GenBank/DDBJ whole genome shotgun (WGS) entry which is preliminary data.</text>
</comment>
<dbReference type="EMBL" id="LATX01001986">
    <property type="protein sequence ID" value="KTB35581.1"/>
    <property type="molecule type" value="Genomic_DNA"/>
</dbReference>
<feature type="compositionally biased region" description="Low complexity" evidence="1">
    <location>
        <begin position="310"/>
        <end position="325"/>
    </location>
</feature>
<accession>A0A0W0FGW9</accession>
<dbReference type="GO" id="GO:0004174">
    <property type="term" value="F:electron-transferring-flavoprotein dehydrogenase activity"/>
    <property type="evidence" value="ECO:0007669"/>
    <property type="project" value="TreeGrafter"/>
</dbReference>
<organism evidence="3 4">
    <name type="scientific">Moniliophthora roreri</name>
    <name type="common">Frosty pod rot fungus</name>
    <name type="synonym">Monilia roreri</name>
    <dbReference type="NCBI Taxonomy" id="221103"/>
    <lineage>
        <taxon>Eukaryota</taxon>
        <taxon>Fungi</taxon>
        <taxon>Dikarya</taxon>
        <taxon>Basidiomycota</taxon>
        <taxon>Agaricomycotina</taxon>
        <taxon>Agaricomycetes</taxon>
        <taxon>Agaricomycetidae</taxon>
        <taxon>Agaricales</taxon>
        <taxon>Marasmiineae</taxon>
        <taxon>Marasmiaceae</taxon>
        <taxon>Moniliophthora</taxon>
    </lineage>
</organism>
<dbReference type="PANTHER" id="PTHR43735">
    <property type="entry name" value="APOPTOSIS-INDUCING FACTOR 1"/>
    <property type="match status" value="1"/>
</dbReference>
<dbReference type="PRINTS" id="PR00411">
    <property type="entry name" value="PNDRDTASEI"/>
</dbReference>
<gene>
    <name evidence="3" type="ORF">WG66_11746</name>
</gene>
<dbReference type="Proteomes" id="UP000054988">
    <property type="component" value="Unassembled WGS sequence"/>
</dbReference>
<feature type="domain" description="FAD/NAD(P)-binding" evidence="2">
    <location>
        <begin position="5"/>
        <end position="284"/>
    </location>
</feature>
<feature type="region of interest" description="Disordered" evidence="1">
    <location>
        <begin position="310"/>
        <end position="334"/>
    </location>
</feature>
<dbReference type="PRINTS" id="PR00368">
    <property type="entry name" value="FADPNR"/>
</dbReference>
<dbReference type="PANTHER" id="PTHR43735:SF2">
    <property type="entry name" value="FE-REGULATED PROTEIN 8"/>
    <property type="match status" value="1"/>
</dbReference>
<proteinExistence type="predicted"/>
<name>A0A0W0FGW9_MONRR</name>
<reference evidence="3 4" key="1">
    <citation type="submission" date="2015-12" db="EMBL/GenBank/DDBJ databases">
        <title>Draft genome sequence of Moniliophthora roreri, the causal agent of frosty pod rot of cacao.</title>
        <authorList>
            <person name="Aime M.C."/>
            <person name="Diaz-Valderrama J.R."/>
            <person name="Kijpornyongpan T."/>
            <person name="Phillips-Mora W."/>
        </authorList>
    </citation>
    <scope>NUCLEOTIDE SEQUENCE [LARGE SCALE GENOMIC DNA]</scope>
    <source>
        <strain evidence="3 4">MCA 2952</strain>
    </source>
</reference>
<dbReference type="InterPro" id="IPR023753">
    <property type="entry name" value="FAD/NAD-binding_dom"/>
</dbReference>
<dbReference type="Gene3D" id="3.50.50.60">
    <property type="entry name" value="FAD/NAD(P)-binding domain"/>
    <property type="match status" value="1"/>
</dbReference>
<dbReference type="GO" id="GO:0005737">
    <property type="term" value="C:cytoplasm"/>
    <property type="evidence" value="ECO:0007669"/>
    <property type="project" value="TreeGrafter"/>
</dbReference>
<dbReference type="InterPro" id="IPR036188">
    <property type="entry name" value="FAD/NAD-bd_sf"/>
</dbReference>
<dbReference type="GO" id="GO:0050660">
    <property type="term" value="F:flavin adenine dinucleotide binding"/>
    <property type="evidence" value="ECO:0007669"/>
    <property type="project" value="TreeGrafter"/>
</dbReference>
<dbReference type="Pfam" id="PF07992">
    <property type="entry name" value="Pyr_redox_2"/>
    <property type="match status" value="1"/>
</dbReference>
<evidence type="ECO:0000259" key="2">
    <source>
        <dbReference type="Pfam" id="PF07992"/>
    </source>
</evidence>
<evidence type="ECO:0000313" key="3">
    <source>
        <dbReference type="EMBL" id="KTB35581.1"/>
    </source>
</evidence>